<dbReference type="EMBL" id="JAPVEA010000005">
    <property type="protein sequence ID" value="KAJ5454652.1"/>
    <property type="molecule type" value="Genomic_DNA"/>
</dbReference>
<sequence length="99" mass="11318">MSVFQGVSYPLRDWVDRDGGYFILNERIGDIADQVVKVRKQLRSITSTSVKCVDQSPCYPGLLFFDLDPVDRPTDRAVEEYTEWLVSIVDKDTLKAACR</sequence>
<dbReference type="GeneID" id="81599233"/>
<name>A0AAD6C8C5_9EURO</name>
<proteinExistence type="predicted"/>
<reference evidence="1" key="2">
    <citation type="journal article" date="2023" name="IMA Fungus">
        <title>Comparative genomic study of the Penicillium genus elucidates a diverse pangenome and 15 lateral gene transfer events.</title>
        <authorList>
            <person name="Petersen C."/>
            <person name="Sorensen T."/>
            <person name="Nielsen M.R."/>
            <person name="Sondergaard T.E."/>
            <person name="Sorensen J.L."/>
            <person name="Fitzpatrick D.A."/>
            <person name="Frisvad J.C."/>
            <person name="Nielsen K.L."/>
        </authorList>
    </citation>
    <scope>NUCLEOTIDE SEQUENCE</scope>
    <source>
        <strain evidence="1">IBT 16125</strain>
    </source>
</reference>
<reference evidence="1" key="1">
    <citation type="submission" date="2022-12" db="EMBL/GenBank/DDBJ databases">
        <authorList>
            <person name="Petersen C."/>
        </authorList>
    </citation>
    <scope>NUCLEOTIDE SEQUENCE</scope>
    <source>
        <strain evidence="1">IBT 16125</strain>
    </source>
</reference>
<dbReference type="RefSeq" id="XP_056767608.1">
    <property type="nucleotide sequence ID" value="XM_056908990.1"/>
</dbReference>
<comment type="caution">
    <text evidence="1">The sequence shown here is derived from an EMBL/GenBank/DDBJ whole genome shotgun (WGS) entry which is preliminary data.</text>
</comment>
<keyword evidence="2" id="KW-1185">Reference proteome</keyword>
<protein>
    <submittedName>
        <fullName evidence="1">Uncharacterized protein</fullName>
    </submittedName>
</protein>
<accession>A0AAD6C8C5</accession>
<gene>
    <name evidence="1" type="ORF">N7458_005608</name>
</gene>
<evidence type="ECO:0000313" key="2">
    <source>
        <dbReference type="Proteomes" id="UP001213681"/>
    </source>
</evidence>
<dbReference type="Proteomes" id="UP001213681">
    <property type="component" value="Unassembled WGS sequence"/>
</dbReference>
<organism evidence="1 2">
    <name type="scientific">Penicillium daleae</name>
    <dbReference type="NCBI Taxonomy" id="63821"/>
    <lineage>
        <taxon>Eukaryota</taxon>
        <taxon>Fungi</taxon>
        <taxon>Dikarya</taxon>
        <taxon>Ascomycota</taxon>
        <taxon>Pezizomycotina</taxon>
        <taxon>Eurotiomycetes</taxon>
        <taxon>Eurotiomycetidae</taxon>
        <taxon>Eurotiales</taxon>
        <taxon>Aspergillaceae</taxon>
        <taxon>Penicillium</taxon>
    </lineage>
</organism>
<dbReference type="AlphaFoldDB" id="A0AAD6C8C5"/>
<evidence type="ECO:0000313" key="1">
    <source>
        <dbReference type="EMBL" id="KAJ5454652.1"/>
    </source>
</evidence>